<keyword evidence="1" id="KW-0812">Transmembrane</keyword>
<proteinExistence type="predicted"/>
<protein>
    <submittedName>
        <fullName evidence="2">MSHA biogenesis protein MshF</fullName>
    </submittedName>
</protein>
<keyword evidence="1" id="KW-0472">Membrane</keyword>
<accession>A0A7Z2YED4</accession>
<evidence type="ECO:0000313" key="3">
    <source>
        <dbReference type="Proteomes" id="UP000464262"/>
    </source>
</evidence>
<dbReference type="RefSeq" id="WP_164649217.1">
    <property type="nucleotide sequence ID" value="NZ_CP047475.1"/>
</dbReference>
<dbReference type="KEGG" id="vas:GT360_12655"/>
<evidence type="ECO:0000256" key="1">
    <source>
        <dbReference type="SAM" id="Phobius"/>
    </source>
</evidence>
<organism evidence="2 3">
    <name type="scientific">Vibrio astriarenae</name>
    <dbReference type="NCBI Taxonomy" id="1481923"/>
    <lineage>
        <taxon>Bacteria</taxon>
        <taxon>Pseudomonadati</taxon>
        <taxon>Pseudomonadota</taxon>
        <taxon>Gammaproteobacteria</taxon>
        <taxon>Vibrionales</taxon>
        <taxon>Vibrionaceae</taxon>
        <taxon>Vibrio</taxon>
    </lineage>
</organism>
<sequence>MADNYRRLQTAIWGCVVLLLIAVFLQHWRKMERPIVDTAFIIAGKVILEQANIYHQEWLLLKQPTSLFLDGRDLYINNKGWVVPINSLGEMDCYYWWSALYPANQILKSDFESVESEVNGNDYHCSYYGNNQSLSISLVNNRFSVDVTLVAK</sequence>
<evidence type="ECO:0000313" key="2">
    <source>
        <dbReference type="EMBL" id="QIA64308.1"/>
    </source>
</evidence>
<dbReference type="Proteomes" id="UP000464262">
    <property type="component" value="Chromosome 1"/>
</dbReference>
<keyword evidence="3" id="KW-1185">Reference proteome</keyword>
<name>A0A7Z2YED4_9VIBR</name>
<reference evidence="2 3" key="1">
    <citation type="submission" date="2020-01" db="EMBL/GenBank/DDBJ databases">
        <title>Whole genome and functional gene identification of agarase of Vibrio HN897.</title>
        <authorList>
            <person name="Liu Y."/>
            <person name="Zhao Z."/>
        </authorList>
    </citation>
    <scope>NUCLEOTIDE SEQUENCE [LARGE SCALE GENOMIC DNA]</scope>
    <source>
        <strain evidence="2 3">HN897</strain>
    </source>
</reference>
<dbReference type="EMBL" id="CP047475">
    <property type="protein sequence ID" value="QIA64308.1"/>
    <property type="molecule type" value="Genomic_DNA"/>
</dbReference>
<feature type="transmembrane region" description="Helical" evidence="1">
    <location>
        <begin position="6"/>
        <end position="25"/>
    </location>
</feature>
<dbReference type="AlphaFoldDB" id="A0A7Z2YED4"/>
<keyword evidence="1" id="KW-1133">Transmembrane helix</keyword>
<gene>
    <name evidence="2" type="ORF">GT360_12655</name>
</gene>